<feature type="compositionally biased region" description="Basic and acidic residues" evidence="1">
    <location>
        <begin position="47"/>
        <end position="68"/>
    </location>
</feature>
<feature type="compositionally biased region" description="Basic and acidic residues" evidence="1">
    <location>
        <begin position="111"/>
        <end position="127"/>
    </location>
</feature>
<feature type="compositionally biased region" description="Basic residues" evidence="1">
    <location>
        <begin position="99"/>
        <end position="109"/>
    </location>
</feature>
<accession>A0ABR3UZU0</accession>
<sequence>MPAVVIPKSTRAEEKDLAAVTRVNTRKNKANAVPPKVVLARQAEDPGWRMRERKGVFDARDKGAREGGGDEDDEGEDARRGPFPSSEERAAAADSTCRKNGRKTRRAKGVRWAEELVRYQGDGHEGGGEVQAAAAPAKPLKPASSSRLVLPELATYSDPWFEPLEGPKGGESLETAEPTAQSNGSGGSGSSSSSSSAVVTTASPREDVQEPPPAAETQQPQTMAKTSAAAPVAAPRRTRTSRLQMPTPIRNKVGLPAPSTVTTAPSSAAAKDDQKAVGAGSSSSSRQTAAKKAAPPSLRVLG</sequence>
<evidence type="ECO:0000256" key="1">
    <source>
        <dbReference type="SAM" id="MobiDB-lite"/>
    </source>
</evidence>
<evidence type="ECO:0000313" key="2">
    <source>
        <dbReference type="EMBL" id="KAL1835044.1"/>
    </source>
</evidence>
<feature type="compositionally biased region" description="Low complexity" evidence="1">
    <location>
        <begin position="132"/>
        <end position="146"/>
    </location>
</feature>
<comment type="caution">
    <text evidence="2">The sequence shown here is derived from an EMBL/GenBank/DDBJ whole genome shotgun (WGS) entry which is preliminary data.</text>
</comment>
<feature type="compositionally biased region" description="Low complexity" evidence="1">
    <location>
        <begin position="215"/>
        <end position="235"/>
    </location>
</feature>
<protein>
    <submittedName>
        <fullName evidence="2">Uncharacterized protein</fullName>
    </submittedName>
</protein>
<proteinExistence type="predicted"/>
<feature type="compositionally biased region" description="Low complexity" evidence="1">
    <location>
        <begin position="256"/>
        <end position="269"/>
    </location>
</feature>
<feature type="region of interest" description="Disordered" evidence="1">
    <location>
        <begin position="47"/>
        <end position="302"/>
    </location>
</feature>
<keyword evidence="3" id="KW-1185">Reference proteome</keyword>
<organism evidence="2 3">
    <name type="scientific">Phialemonium thermophilum</name>
    <dbReference type="NCBI Taxonomy" id="223376"/>
    <lineage>
        <taxon>Eukaryota</taxon>
        <taxon>Fungi</taxon>
        <taxon>Dikarya</taxon>
        <taxon>Ascomycota</taxon>
        <taxon>Pezizomycotina</taxon>
        <taxon>Sordariomycetes</taxon>
        <taxon>Sordariomycetidae</taxon>
        <taxon>Cephalothecales</taxon>
        <taxon>Cephalothecaceae</taxon>
        <taxon>Phialemonium</taxon>
    </lineage>
</organism>
<gene>
    <name evidence="2" type="ORF">VTK73DRAFT_6413</name>
</gene>
<evidence type="ECO:0000313" key="3">
    <source>
        <dbReference type="Proteomes" id="UP001586593"/>
    </source>
</evidence>
<name>A0ABR3UZU0_9PEZI</name>
<reference evidence="2 3" key="1">
    <citation type="journal article" date="2024" name="Commun. Biol.">
        <title>Comparative genomic analysis of thermophilic fungi reveals convergent evolutionary adaptations and gene losses.</title>
        <authorList>
            <person name="Steindorff A.S."/>
            <person name="Aguilar-Pontes M.V."/>
            <person name="Robinson A.J."/>
            <person name="Andreopoulos B."/>
            <person name="LaButti K."/>
            <person name="Kuo A."/>
            <person name="Mondo S."/>
            <person name="Riley R."/>
            <person name="Otillar R."/>
            <person name="Haridas S."/>
            <person name="Lipzen A."/>
            <person name="Grimwood J."/>
            <person name="Schmutz J."/>
            <person name="Clum A."/>
            <person name="Reid I.D."/>
            <person name="Moisan M.C."/>
            <person name="Butler G."/>
            <person name="Nguyen T.T.M."/>
            <person name="Dewar K."/>
            <person name="Conant G."/>
            <person name="Drula E."/>
            <person name="Henrissat B."/>
            <person name="Hansel C."/>
            <person name="Singer S."/>
            <person name="Hutchinson M.I."/>
            <person name="de Vries R.P."/>
            <person name="Natvig D.O."/>
            <person name="Powell A.J."/>
            <person name="Tsang A."/>
            <person name="Grigoriev I.V."/>
        </authorList>
    </citation>
    <scope>NUCLEOTIDE SEQUENCE [LARGE SCALE GENOMIC DNA]</scope>
    <source>
        <strain evidence="2 3">ATCC 24622</strain>
    </source>
</reference>
<dbReference type="EMBL" id="JAZHXJ010003603">
    <property type="protein sequence ID" value="KAL1835044.1"/>
    <property type="molecule type" value="Genomic_DNA"/>
</dbReference>
<dbReference type="Proteomes" id="UP001586593">
    <property type="component" value="Unassembled WGS sequence"/>
</dbReference>